<dbReference type="InterPro" id="IPR002575">
    <property type="entry name" value="Aminoglycoside_PTrfase"/>
</dbReference>
<dbReference type="Gene3D" id="3.90.1200.10">
    <property type="match status" value="1"/>
</dbReference>
<dbReference type="PANTHER" id="PTHR21064">
    <property type="entry name" value="AMINOGLYCOSIDE PHOSPHOTRANSFERASE DOMAIN-CONTAINING PROTEIN-RELATED"/>
    <property type="match status" value="1"/>
</dbReference>
<sequence>MYTQPLALRSVLDPKYLTHCLSSHYDIGAWREVLFWLRGLNDTYRVRTSKGYYILRIYRHGIHESDVSYELALLKQLQAILRSERTNVAEPIDKIDRSGYTVLDAPEGKRIAVMFRFIDGTENGLVDEKACHAFGQSAAELHAAMDQVMLNQRRNDLDTRFLIDQPLERIMNYIGEKSEAAPFLQQFAHQLKERIIDASHQGLDWGICHGDMHGNNNAFQEGALFTHYDFEWAAKGWRAYDLAQVKARKRQTADNKEVLWQAILSGYRSVRDLSAQDESAIDLFIAARRLWVMSLDVAFIPNDMGALDYAEDWLSGFMDEFRNIILV</sequence>
<feature type="domain" description="Aminoglycoside phosphotransferase" evidence="2">
    <location>
        <begin position="41"/>
        <end position="271"/>
    </location>
</feature>
<evidence type="ECO:0000313" key="3">
    <source>
        <dbReference type="EMBL" id="UVI33165.1"/>
    </source>
</evidence>
<dbReference type="PANTHER" id="PTHR21064:SF6">
    <property type="entry name" value="AMINOGLYCOSIDE PHOSPHOTRANSFERASE DOMAIN-CONTAINING PROTEIN"/>
    <property type="match status" value="1"/>
</dbReference>
<dbReference type="EMBL" id="CP091430">
    <property type="protein sequence ID" value="UVI33165.1"/>
    <property type="molecule type" value="Genomic_DNA"/>
</dbReference>
<dbReference type="InterPro" id="IPR050249">
    <property type="entry name" value="Pseudomonas-type_ThrB"/>
</dbReference>
<dbReference type="Pfam" id="PF01636">
    <property type="entry name" value="APH"/>
    <property type="match status" value="1"/>
</dbReference>
<protein>
    <submittedName>
        <fullName evidence="3">Phosphotransferase</fullName>
    </submittedName>
</protein>
<evidence type="ECO:0000259" key="2">
    <source>
        <dbReference type="Pfam" id="PF01636"/>
    </source>
</evidence>
<evidence type="ECO:0000313" key="4">
    <source>
        <dbReference type="Proteomes" id="UP001057877"/>
    </source>
</evidence>
<dbReference type="InterPro" id="IPR011009">
    <property type="entry name" value="Kinase-like_dom_sf"/>
</dbReference>
<dbReference type="RefSeq" id="WP_258389218.1">
    <property type="nucleotide sequence ID" value="NZ_CP091430.1"/>
</dbReference>
<dbReference type="Gene3D" id="3.30.200.20">
    <property type="entry name" value="Phosphorylase Kinase, domain 1"/>
    <property type="match status" value="1"/>
</dbReference>
<dbReference type="SUPFAM" id="SSF56112">
    <property type="entry name" value="Protein kinase-like (PK-like)"/>
    <property type="match status" value="1"/>
</dbReference>
<comment type="similarity">
    <text evidence="1">Belongs to the pseudomonas-type ThrB family.</text>
</comment>
<reference evidence="3" key="1">
    <citation type="submission" date="2022-01" db="EMBL/GenBank/DDBJ databases">
        <title>Paenibacillus spongiae sp. nov., isolated from marine sponge.</title>
        <authorList>
            <person name="Li Z."/>
            <person name="Zhang M."/>
        </authorList>
    </citation>
    <scope>NUCLEOTIDE SEQUENCE</scope>
    <source>
        <strain evidence="3">PHS-Z3</strain>
    </source>
</reference>
<gene>
    <name evidence="3" type="ORF">L1F29_15570</name>
</gene>
<organism evidence="3 4">
    <name type="scientific">Paenibacillus spongiae</name>
    <dbReference type="NCBI Taxonomy" id="2909671"/>
    <lineage>
        <taxon>Bacteria</taxon>
        <taxon>Bacillati</taxon>
        <taxon>Bacillota</taxon>
        <taxon>Bacilli</taxon>
        <taxon>Bacillales</taxon>
        <taxon>Paenibacillaceae</taxon>
        <taxon>Paenibacillus</taxon>
    </lineage>
</organism>
<evidence type="ECO:0000256" key="1">
    <source>
        <dbReference type="ARBA" id="ARBA00038240"/>
    </source>
</evidence>
<keyword evidence="4" id="KW-1185">Reference proteome</keyword>
<accession>A0ABY5SKW9</accession>
<dbReference type="Proteomes" id="UP001057877">
    <property type="component" value="Chromosome"/>
</dbReference>
<proteinExistence type="inferred from homology"/>
<name>A0ABY5SKW9_9BACL</name>